<evidence type="ECO:0008006" key="4">
    <source>
        <dbReference type="Google" id="ProtNLM"/>
    </source>
</evidence>
<keyword evidence="1" id="KW-0732">Signal</keyword>
<keyword evidence="3" id="KW-1185">Reference proteome</keyword>
<dbReference type="RefSeq" id="WP_256600311.1">
    <property type="nucleotide sequence ID" value="NZ_JANIBJ010000001.1"/>
</dbReference>
<feature type="chain" id="PRO_5046467455" description="Secreted protein" evidence="1">
    <location>
        <begin position="24"/>
        <end position="150"/>
    </location>
</feature>
<reference evidence="2 3" key="1">
    <citation type="submission" date="2022-07" db="EMBL/GenBank/DDBJ databases">
        <title>Methylomonas rivi sp. nov., Methylomonas rosea sp. nov., Methylomonas aureus sp. nov. and Methylomonas subterranea sp. nov., four novel methanotrophs isolated from a freshwater creek and the deep terrestrial subsurface.</title>
        <authorList>
            <person name="Abin C."/>
            <person name="Sankaranarayanan K."/>
            <person name="Garner C."/>
            <person name="Sindelar R."/>
            <person name="Kotary K."/>
            <person name="Garner R."/>
            <person name="Barclay S."/>
            <person name="Lawson P."/>
            <person name="Krumholz L."/>
        </authorList>
    </citation>
    <scope>NUCLEOTIDE SEQUENCE [LARGE SCALE GENOMIC DNA]</scope>
    <source>
        <strain evidence="2 3">SURF-2</strain>
    </source>
</reference>
<feature type="signal peptide" evidence="1">
    <location>
        <begin position="1"/>
        <end position="23"/>
    </location>
</feature>
<organism evidence="2 3">
    <name type="scientific">Methylomonas subterranea</name>
    <dbReference type="NCBI Taxonomy" id="2952225"/>
    <lineage>
        <taxon>Bacteria</taxon>
        <taxon>Pseudomonadati</taxon>
        <taxon>Pseudomonadota</taxon>
        <taxon>Gammaproteobacteria</taxon>
        <taxon>Methylococcales</taxon>
        <taxon>Methylococcaceae</taxon>
        <taxon>Methylomonas</taxon>
    </lineage>
</organism>
<dbReference type="EMBL" id="JANIBJ010000001">
    <property type="protein sequence ID" value="MCQ8102704.1"/>
    <property type="molecule type" value="Genomic_DNA"/>
</dbReference>
<proteinExistence type="predicted"/>
<evidence type="ECO:0000256" key="1">
    <source>
        <dbReference type="SAM" id="SignalP"/>
    </source>
</evidence>
<accession>A0ABT1TB68</accession>
<protein>
    <recommendedName>
        <fullName evidence="4">Secreted protein</fullName>
    </recommendedName>
</protein>
<dbReference type="Proteomes" id="UP001524499">
    <property type="component" value="Unassembled WGS sequence"/>
</dbReference>
<evidence type="ECO:0000313" key="2">
    <source>
        <dbReference type="EMBL" id="MCQ8102704.1"/>
    </source>
</evidence>
<name>A0ABT1TB68_9GAMM</name>
<sequence length="150" mass="15796">MNISASIALTLLCLLAHGQSARADAIPAAARNCAIAAPPADSGAYVTPGGFLIVHPRNAALSADYTGCKSIWLADETAGTPLLLRLYFEQGKLLALRNHRAAAPNECVRPFDSPACRDADANPLTTLYLATWPLACMEGSRRTDCSGDPD</sequence>
<gene>
    <name evidence="2" type="ORF">NP590_01195</name>
</gene>
<comment type="caution">
    <text evidence="2">The sequence shown here is derived from an EMBL/GenBank/DDBJ whole genome shotgun (WGS) entry which is preliminary data.</text>
</comment>
<evidence type="ECO:0000313" key="3">
    <source>
        <dbReference type="Proteomes" id="UP001524499"/>
    </source>
</evidence>